<evidence type="ECO:0000313" key="2">
    <source>
        <dbReference type="EMBL" id="MEQ2563156.1"/>
    </source>
</evidence>
<dbReference type="Gene3D" id="1.10.10.10">
    <property type="entry name" value="Winged helix-like DNA-binding domain superfamily/Winged helix DNA-binding domain"/>
    <property type="match status" value="1"/>
</dbReference>
<dbReference type="NCBIfam" id="TIGR00738">
    <property type="entry name" value="rrf2_super"/>
    <property type="match status" value="1"/>
</dbReference>
<organism evidence="2 3">
    <name type="scientific">Ventrimonas faecis</name>
    <dbReference type="NCBI Taxonomy" id="3133170"/>
    <lineage>
        <taxon>Bacteria</taxon>
        <taxon>Bacillati</taxon>
        <taxon>Bacillota</taxon>
        <taxon>Clostridia</taxon>
        <taxon>Lachnospirales</taxon>
        <taxon>Lachnospiraceae</taxon>
        <taxon>Ventrimonas</taxon>
    </lineage>
</organism>
<dbReference type="SUPFAM" id="SSF46785">
    <property type="entry name" value="Winged helix' DNA-binding domain"/>
    <property type="match status" value="1"/>
</dbReference>
<dbReference type="EMBL" id="JBBMFJ010000015">
    <property type="protein sequence ID" value="MEQ2563156.1"/>
    <property type="molecule type" value="Genomic_DNA"/>
</dbReference>
<proteinExistence type="predicted"/>
<evidence type="ECO:0000256" key="1">
    <source>
        <dbReference type="ARBA" id="ARBA00023125"/>
    </source>
</evidence>
<dbReference type="RefSeq" id="WP_177292892.1">
    <property type="nucleotide sequence ID" value="NZ_JBBMFJ010000015.1"/>
</dbReference>
<dbReference type="InterPro" id="IPR000944">
    <property type="entry name" value="Tscrpt_reg_Rrf2"/>
</dbReference>
<dbReference type="PROSITE" id="PS51197">
    <property type="entry name" value="HTH_RRF2_2"/>
    <property type="match status" value="1"/>
</dbReference>
<dbReference type="Pfam" id="PF02082">
    <property type="entry name" value="Rrf2"/>
    <property type="match status" value="1"/>
</dbReference>
<gene>
    <name evidence="2" type="ORF">WMO41_08265</name>
</gene>
<name>A0ABV1HLF8_9FIRM</name>
<dbReference type="Proteomes" id="UP001437460">
    <property type="component" value="Unassembled WGS sequence"/>
</dbReference>
<dbReference type="PANTHER" id="PTHR33221:SF5">
    <property type="entry name" value="HTH-TYPE TRANSCRIPTIONAL REGULATOR ISCR"/>
    <property type="match status" value="1"/>
</dbReference>
<reference evidence="2 3" key="1">
    <citation type="submission" date="2024-03" db="EMBL/GenBank/DDBJ databases">
        <title>Human intestinal bacterial collection.</title>
        <authorList>
            <person name="Pauvert C."/>
            <person name="Hitch T.C.A."/>
            <person name="Clavel T."/>
        </authorList>
    </citation>
    <scope>NUCLEOTIDE SEQUENCE [LARGE SCALE GENOMIC DNA]</scope>
    <source>
        <strain evidence="2 3">CLA-AP-H27</strain>
    </source>
</reference>
<protein>
    <submittedName>
        <fullName evidence="2">RrF2 family transcriptional regulator</fullName>
    </submittedName>
</protein>
<keyword evidence="1" id="KW-0238">DNA-binding</keyword>
<keyword evidence="3" id="KW-1185">Reference proteome</keyword>
<dbReference type="PANTHER" id="PTHR33221">
    <property type="entry name" value="WINGED HELIX-TURN-HELIX TRANSCRIPTIONAL REGULATOR, RRF2 FAMILY"/>
    <property type="match status" value="1"/>
</dbReference>
<sequence length="142" mass="15806">MMISTRGRYALRVMVDLAEHATGAFTPLKEVAERQDISQKYLESIMSNLSKSGFVEGAQGKGGGYRLVREPEEYKVGEILRLTEGSLAPVACLEADAKPCAMSPHCRTLPMWNRLNHVINEFFDSYTIADLMQTEDGGDYVI</sequence>
<evidence type="ECO:0000313" key="3">
    <source>
        <dbReference type="Proteomes" id="UP001437460"/>
    </source>
</evidence>
<dbReference type="InterPro" id="IPR036390">
    <property type="entry name" value="WH_DNA-bd_sf"/>
</dbReference>
<accession>A0ABV1HLF8</accession>
<dbReference type="InterPro" id="IPR036388">
    <property type="entry name" value="WH-like_DNA-bd_sf"/>
</dbReference>
<comment type="caution">
    <text evidence="2">The sequence shown here is derived from an EMBL/GenBank/DDBJ whole genome shotgun (WGS) entry which is preliminary data.</text>
</comment>